<proteinExistence type="predicted"/>
<sequence length="39" mass="3913">MGEKPALLAVSVGVCHTNGIPLSAIASKNPLGTCFLTNS</sequence>
<protein>
    <submittedName>
        <fullName evidence="1">Uncharacterized protein</fullName>
    </submittedName>
</protein>
<name>A0A5P8VU92_9NOSO</name>
<accession>A0A5P8VU92</accession>
<dbReference type="Proteomes" id="UP000326678">
    <property type="component" value="Chromosome Gxm1"/>
</dbReference>
<dbReference type="EMBL" id="CP045226">
    <property type="protein sequence ID" value="QFS43950.1"/>
    <property type="molecule type" value="Genomic_DNA"/>
</dbReference>
<keyword evidence="2" id="KW-1185">Reference proteome</keyword>
<reference evidence="1 2" key="1">
    <citation type="submission" date="2019-10" db="EMBL/GenBank/DDBJ databases">
        <title>Genomic and transcriptomic insights into the perfect genentic adaptation of a filamentous nitrogen-fixing cyanobacterium to rice fields.</title>
        <authorList>
            <person name="Chen Z."/>
        </authorList>
    </citation>
    <scope>NUCLEOTIDE SEQUENCE [LARGE SCALE GENOMIC DNA]</scope>
    <source>
        <strain evidence="1">CCNUC1</strain>
    </source>
</reference>
<dbReference type="KEGG" id="nsh:GXM_01423"/>
<evidence type="ECO:0000313" key="2">
    <source>
        <dbReference type="Proteomes" id="UP000326678"/>
    </source>
</evidence>
<organism evidence="1 2">
    <name type="scientific">Nostoc sphaeroides CCNUC1</name>
    <dbReference type="NCBI Taxonomy" id="2653204"/>
    <lineage>
        <taxon>Bacteria</taxon>
        <taxon>Bacillati</taxon>
        <taxon>Cyanobacteriota</taxon>
        <taxon>Cyanophyceae</taxon>
        <taxon>Nostocales</taxon>
        <taxon>Nostocaceae</taxon>
        <taxon>Nostoc</taxon>
    </lineage>
</organism>
<dbReference type="AlphaFoldDB" id="A0A5P8VU92"/>
<gene>
    <name evidence="1" type="ORF">GXM_01423</name>
</gene>
<evidence type="ECO:0000313" key="1">
    <source>
        <dbReference type="EMBL" id="QFS43950.1"/>
    </source>
</evidence>